<dbReference type="EC" id="3.4.24.70" evidence="8"/>
<evidence type="ECO:0000256" key="6">
    <source>
        <dbReference type="ARBA" id="ARBA00023049"/>
    </source>
</evidence>
<dbReference type="Proteomes" id="UP000269923">
    <property type="component" value="Unassembled WGS sequence"/>
</dbReference>
<feature type="chain" id="PRO_5017969461" description="oligopeptidase A" evidence="10">
    <location>
        <begin position="24"/>
        <end position="717"/>
    </location>
</feature>
<dbReference type="GO" id="GO:0004180">
    <property type="term" value="F:carboxypeptidase activity"/>
    <property type="evidence" value="ECO:0007669"/>
    <property type="project" value="TreeGrafter"/>
</dbReference>
<dbReference type="Pfam" id="PF19310">
    <property type="entry name" value="TOP_N"/>
    <property type="match status" value="1"/>
</dbReference>
<dbReference type="CDD" id="cd06456">
    <property type="entry name" value="M3A_DCP"/>
    <property type="match status" value="1"/>
</dbReference>
<evidence type="ECO:0000259" key="12">
    <source>
        <dbReference type="Pfam" id="PF19310"/>
    </source>
</evidence>
<dbReference type="GO" id="GO:0046872">
    <property type="term" value="F:metal ion binding"/>
    <property type="evidence" value="ECO:0007669"/>
    <property type="project" value="UniProtKB-UniRule"/>
</dbReference>
<dbReference type="Gene3D" id="3.40.390.10">
    <property type="entry name" value="Collagenase (Catalytic Domain)"/>
    <property type="match status" value="1"/>
</dbReference>
<evidence type="ECO:0000313" key="13">
    <source>
        <dbReference type="EMBL" id="RRD90506.1"/>
    </source>
</evidence>
<evidence type="ECO:0000259" key="11">
    <source>
        <dbReference type="Pfam" id="PF01432"/>
    </source>
</evidence>
<keyword evidence="2 9" id="KW-0645">Protease</keyword>
<name>A0A3P2A6K3_9NEIS</name>
<dbReference type="RefSeq" id="WP_124794397.1">
    <property type="nucleotide sequence ID" value="NZ_RQYC01000005.1"/>
</dbReference>
<dbReference type="PANTHER" id="PTHR43660:SF1">
    <property type="entry name" value="DIPEPTIDYL CARBOXYPEPTIDASE"/>
    <property type="match status" value="1"/>
</dbReference>
<dbReference type="InterPro" id="IPR001567">
    <property type="entry name" value="Pept_M3A_M3B_dom"/>
</dbReference>
<dbReference type="EMBL" id="RQYC01000005">
    <property type="protein sequence ID" value="RRD90506.1"/>
    <property type="molecule type" value="Genomic_DNA"/>
</dbReference>
<evidence type="ECO:0000256" key="2">
    <source>
        <dbReference type="ARBA" id="ARBA00022670"/>
    </source>
</evidence>
<dbReference type="Pfam" id="PF01432">
    <property type="entry name" value="Peptidase_M3"/>
    <property type="match status" value="1"/>
</dbReference>
<evidence type="ECO:0000256" key="1">
    <source>
        <dbReference type="ARBA" id="ARBA00006040"/>
    </source>
</evidence>
<dbReference type="InterPro" id="IPR024077">
    <property type="entry name" value="Neurolysin/TOP_dom2"/>
</dbReference>
<dbReference type="Gene3D" id="1.10.1370.10">
    <property type="entry name" value="Neurolysin, domain 3"/>
    <property type="match status" value="1"/>
</dbReference>
<keyword evidence="3 9" id="KW-0479">Metal-binding</keyword>
<keyword evidence="10" id="KW-0732">Signal</keyword>
<organism evidence="13 14">
    <name type="scientific">Conchiformibius steedae</name>
    <dbReference type="NCBI Taxonomy" id="153493"/>
    <lineage>
        <taxon>Bacteria</taxon>
        <taxon>Pseudomonadati</taxon>
        <taxon>Pseudomonadota</taxon>
        <taxon>Betaproteobacteria</taxon>
        <taxon>Neisseriales</taxon>
        <taxon>Neisseriaceae</taxon>
        <taxon>Conchiformibius</taxon>
    </lineage>
</organism>
<evidence type="ECO:0000313" key="14">
    <source>
        <dbReference type="Proteomes" id="UP000269923"/>
    </source>
</evidence>
<evidence type="ECO:0000256" key="7">
    <source>
        <dbReference type="ARBA" id="ARBA00024603"/>
    </source>
</evidence>
<dbReference type="InterPro" id="IPR024079">
    <property type="entry name" value="MetalloPept_cat_dom_sf"/>
</dbReference>
<dbReference type="GO" id="GO:0004222">
    <property type="term" value="F:metalloendopeptidase activity"/>
    <property type="evidence" value="ECO:0007669"/>
    <property type="project" value="UniProtKB-EC"/>
</dbReference>
<proteinExistence type="inferred from homology"/>
<feature type="signal peptide" evidence="10">
    <location>
        <begin position="1"/>
        <end position="23"/>
    </location>
</feature>
<evidence type="ECO:0000256" key="3">
    <source>
        <dbReference type="ARBA" id="ARBA00022723"/>
    </source>
</evidence>
<dbReference type="InterPro" id="IPR034005">
    <property type="entry name" value="M3A_DCP"/>
</dbReference>
<dbReference type="AlphaFoldDB" id="A0A3P2A6K3"/>
<dbReference type="InterPro" id="IPR045090">
    <property type="entry name" value="Pept_M3A_M3B"/>
</dbReference>
<dbReference type="FunFam" id="3.40.390.10:FF:000009">
    <property type="entry name" value="Oligopeptidase A"/>
    <property type="match status" value="1"/>
</dbReference>
<dbReference type="PANTHER" id="PTHR43660">
    <property type="entry name" value="DIPEPTIDYL CARBOXYPEPTIDASE"/>
    <property type="match status" value="1"/>
</dbReference>
<feature type="domain" description="Peptidase M3A/M3B catalytic" evidence="11">
    <location>
        <begin position="260"/>
        <end position="714"/>
    </location>
</feature>
<keyword evidence="5 9" id="KW-0862">Zinc</keyword>
<dbReference type="GO" id="GO:0006508">
    <property type="term" value="P:proteolysis"/>
    <property type="evidence" value="ECO:0007669"/>
    <property type="project" value="UniProtKB-KW"/>
</dbReference>
<keyword evidence="14" id="KW-1185">Reference proteome</keyword>
<dbReference type="InterPro" id="IPR045666">
    <property type="entry name" value="OpdA_N"/>
</dbReference>
<keyword evidence="6 9" id="KW-0482">Metalloprotease</keyword>
<dbReference type="GO" id="GO:0005829">
    <property type="term" value="C:cytosol"/>
    <property type="evidence" value="ECO:0007669"/>
    <property type="project" value="TreeGrafter"/>
</dbReference>
<sequence length="717" mass="80383">MHRRQFLQLGALGLAALHFPAFARTGTHTGLTLPAALKNNPLLDFSGLPRFADIRPQHINPAVDFLLAHNRRTVATLTAIKQPNWQNFYLPLADAGDLLGRAWGAVSHLMSVNNSEALRRAHAAAQGKISAFQTWYGLHQGLYNSFRALHAHPESARYTQAQKKALDDALLDFKLSGIALNPAQQKRYADINTRLDKLRTQFSNNVLDAVAAWEKIITDEAQLSGLSDTARQTARASAQSKGKEGWRFTLDYPSYSAIALYSDRPELRRECYQAYATRASDQGPHARKWDNGSVMRDILNLRLQKAKLLGFKTYADYALATRMADSPKQVMDFLQDLLAKSRPQAQREIQALQDYAAKQHGITQLEAWDAAYYAEKLKTERYAVNSEALRPYFPEDKVLAGLFETAKRLFGISVIERQDVQVWHPTVRFFNVLDENKQHIASFYLDLYAREGKRGGAWMNGLIDRRRDSHGTLHLPVAVLVLNCSAPADHTSPALLTHDEATTLFHEFGHALHHMLTVIEVAAVSGINGVPWDAVEFPSQMLEGWTWDKQALKLISAHHQTGEPLPEAMLDKMLAAKNFQAARALVRQIEFALFDFTLHTRTTPVSVGDILAVAAQVRRQAAVLPDPEWVRRGHSFSHIFAGGYAAGYYGYLWSEVLAADAFGRFEQSGLFNRTIGREFVEKLLSRGGSQAPMRLFEHFMGRAPQSEALLQQRGIKP</sequence>
<comment type="similarity">
    <text evidence="1 9">Belongs to the peptidase M3 family.</text>
</comment>
<evidence type="ECO:0000256" key="8">
    <source>
        <dbReference type="ARBA" id="ARBA00026100"/>
    </source>
</evidence>
<evidence type="ECO:0000256" key="4">
    <source>
        <dbReference type="ARBA" id="ARBA00022801"/>
    </source>
</evidence>
<protein>
    <recommendedName>
        <fullName evidence="8">oligopeptidase A</fullName>
        <ecNumber evidence="8">3.4.24.70</ecNumber>
    </recommendedName>
</protein>
<gene>
    <name evidence="13" type="ORF">EII21_04290</name>
</gene>
<evidence type="ECO:0000256" key="5">
    <source>
        <dbReference type="ARBA" id="ARBA00022833"/>
    </source>
</evidence>
<dbReference type="Gene3D" id="1.20.1050.40">
    <property type="entry name" value="Endopeptidase. Chain P, domain 1"/>
    <property type="match status" value="1"/>
</dbReference>
<comment type="cofactor">
    <cofactor evidence="9">
        <name>Zn(2+)</name>
        <dbReference type="ChEBI" id="CHEBI:29105"/>
    </cofactor>
    <text evidence="9">Binds 1 zinc ion.</text>
</comment>
<reference evidence="13 14" key="1">
    <citation type="submission" date="2018-11" db="EMBL/GenBank/DDBJ databases">
        <title>Genomes From Bacteria Associated with the Canine Oral Cavity: a Test Case for Automated Genome-Based Taxonomic Assignment.</title>
        <authorList>
            <person name="Coil D.A."/>
            <person name="Jospin G."/>
            <person name="Darling A.E."/>
            <person name="Wallis C."/>
            <person name="Davis I.J."/>
            <person name="Harris S."/>
            <person name="Eisen J.A."/>
            <person name="Holcombe L.J."/>
            <person name="O'Flynn C."/>
        </authorList>
    </citation>
    <scope>NUCLEOTIDE SEQUENCE [LARGE SCALE GENOMIC DNA]</scope>
    <source>
        <strain evidence="13 14">COT-280</strain>
    </source>
</reference>
<evidence type="ECO:0000256" key="9">
    <source>
        <dbReference type="RuleBase" id="RU003435"/>
    </source>
</evidence>
<dbReference type="OrthoDB" id="9773538at2"/>
<comment type="catalytic activity">
    <reaction evidence="7">
        <text>Hydrolysis of oligopeptides, with broad specificity. Gly or Ala commonly occur as P1 or P1' residues, but more distant residues are also important, as is shown by the fact that Z-Gly-Pro-Gly-|-Gly-Pro-Ala is cleaved, but not Z-(Gly)(5).</text>
        <dbReference type="EC" id="3.4.24.70"/>
    </reaction>
</comment>
<dbReference type="STRING" id="1121352.GCA_000620925_01628"/>
<keyword evidence="4 9" id="KW-0378">Hydrolase</keyword>
<dbReference type="SUPFAM" id="SSF55486">
    <property type="entry name" value="Metalloproteases ('zincins'), catalytic domain"/>
    <property type="match status" value="1"/>
</dbReference>
<evidence type="ECO:0000256" key="10">
    <source>
        <dbReference type="SAM" id="SignalP"/>
    </source>
</evidence>
<comment type="caution">
    <text evidence="13">The sequence shown here is derived from an EMBL/GenBank/DDBJ whole genome shotgun (WGS) entry which is preliminary data.</text>
</comment>
<dbReference type="InterPro" id="IPR024080">
    <property type="entry name" value="Neurolysin/TOP_N"/>
</dbReference>
<feature type="domain" description="Oligopeptidase A N-terminal" evidence="12">
    <location>
        <begin position="66"/>
        <end position="183"/>
    </location>
</feature>
<accession>A0A3P2A6K3</accession>